<dbReference type="Pfam" id="PF00175">
    <property type="entry name" value="NAD_binding_1"/>
    <property type="match status" value="1"/>
</dbReference>
<keyword evidence="5" id="KW-1185">Reference proteome</keyword>
<evidence type="ECO:0000313" key="4">
    <source>
        <dbReference type="EMBL" id="MDO3383609.1"/>
    </source>
</evidence>
<evidence type="ECO:0000259" key="3">
    <source>
        <dbReference type="PROSITE" id="PS51384"/>
    </source>
</evidence>
<accession>A0ABT8THN3</accession>
<dbReference type="PANTHER" id="PTHR47354">
    <property type="entry name" value="NADH OXIDOREDUCTASE HCR"/>
    <property type="match status" value="1"/>
</dbReference>
<dbReference type="Pfam" id="PF00970">
    <property type="entry name" value="FAD_binding_6"/>
    <property type="match status" value="1"/>
</dbReference>
<organism evidence="4 5">
    <name type="scientific">Gilvimarinus algae</name>
    <dbReference type="NCBI Taxonomy" id="3058037"/>
    <lineage>
        <taxon>Bacteria</taxon>
        <taxon>Pseudomonadati</taxon>
        <taxon>Pseudomonadota</taxon>
        <taxon>Gammaproteobacteria</taxon>
        <taxon>Cellvibrionales</taxon>
        <taxon>Cellvibrionaceae</taxon>
        <taxon>Gilvimarinus</taxon>
    </lineage>
</organism>
<dbReference type="PRINTS" id="PR00410">
    <property type="entry name" value="PHEHYDRXLASE"/>
</dbReference>
<gene>
    <name evidence="4" type="ORF">QWI16_15615</name>
</gene>
<dbReference type="RefSeq" id="WP_302714494.1">
    <property type="nucleotide sequence ID" value="NZ_JAULRT010000062.1"/>
</dbReference>
<dbReference type="Gene3D" id="3.10.20.30">
    <property type="match status" value="1"/>
</dbReference>
<dbReference type="InterPro" id="IPR012675">
    <property type="entry name" value="Beta-grasp_dom_sf"/>
</dbReference>
<dbReference type="CDD" id="cd00207">
    <property type="entry name" value="fer2"/>
    <property type="match status" value="1"/>
</dbReference>
<evidence type="ECO:0000259" key="2">
    <source>
        <dbReference type="PROSITE" id="PS51085"/>
    </source>
</evidence>
<feature type="domain" description="2Fe-2S ferredoxin-type" evidence="2">
    <location>
        <begin position="1"/>
        <end position="88"/>
    </location>
</feature>
<dbReference type="SUPFAM" id="SSF54292">
    <property type="entry name" value="2Fe-2S ferredoxin-like"/>
    <property type="match status" value="1"/>
</dbReference>
<dbReference type="Proteomes" id="UP001168380">
    <property type="component" value="Unassembled WGS sequence"/>
</dbReference>
<dbReference type="InterPro" id="IPR008333">
    <property type="entry name" value="Cbr1-like_FAD-bd_dom"/>
</dbReference>
<proteinExistence type="predicted"/>
<feature type="domain" description="FAD-binding FR-type" evidence="3">
    <location>
        <begin position="89"/>
        <end position="184"/>
    </location>
</feature>
<dbReference type="Gene3D" id="2.40.30.10">
    <property type="entry name" value="Translation factors"/>
    <property type="match status" value="1"/>
</dbReference>
<dbReference type="Gene3D" id="3.40.50.80">
    <property type="entry name" value="Nucleotide-binding domain of ferredoxin-NADP reductase (FNR) module"/>
    <property type="match status" value="1"/>
</dbReference>
<dbReference type="SUPFAM" id="SSF52343">
    <property type="entry name" value="Ferredoxin reductase-like, C-terminal NADP-linked domain"/>
    <property type="match status" value="1"/>
</dbReference>
<evidence type="ECO:0000256" key="1">
    <source>
        <dbReference type="ARBA" id="ARBA00034078"/>
    </source>
</evidence>
<dbReference type="InterPro" id="IPR017927">
    <property type="entry name" value="FAD-bd_FR_type"/>
</dbReference>
<dbReference type="Pfam" id="PF00111">
    <property type="entry name" value="Fer2"/>
    <property type="match status" value="1"/>
</dbReference>
<dbReference type="EMBL" id="JAULRT010000062">
    <property type="protein sequence ID" value="MDO3383609.1"/>
    <property type="molecule type" value="Genomic_DNA"/>
</dbReference>
<dbReference type="PROSITE" id="PS51384">
    <property type="entry name" value="FAD_FR"/>
    <property type="match status" value="1"/>
</dbReference>
<dbReference type="SUPFAM" id="SSF63380">
    <property type="entry name" value="Riboflavin synthase domain-like"/>
    <property type="match status" value="1"/>
</dbReference>
<dbReference type="PROSITE" id="PS51085">
    <property type="entry name" value="2FE2S_FER_2"/>
    <property type="match status" value="1"/>
</dbReference>
<comment type="caution">
    <text evidence="4">The sequence shown here is derived from an EMBL/GenBank/DDBJ whole genome shotgun (WGS) entry which is preliminary data.</text>
</comment>
<reference evidence="4" key="1">
    <citation type="submission" date="2023-07" db="EMBL/GenBank/DDBJ databases">
        <title>Gilvimarinus algae sp. nov., isolated from the surface of Kelp.</title>
        <authorList>
            <person name="Sun Y.Y."/>
            <person name="Gong Y."/>
            <person name="Du Z.J."/>
        </authorList>
    </citation>
    <scope>NUCLEOTIDE SEQUENCE</scope>
    <source>
        <strain evidence="4">SDUM040014</strain>
    </source>
</reference>
<dbReference type="InterPro" id="IPR001041">
    <property type="entry name" value="2Fe-2S_ferredoxin-type"/>
</dbReference>
<dbReference type="PANTHER" id="PTHR47354:SF3">
    <property type="entry name" value="OXIDOREDUCTASE-RELATED"/>
    <property type="match status" value="1"/>
</dbReference>
<dbReference type="InterPro" id="IPR036010">
    <property type="entry name" value="2Fe-2S_ferredoxin-like_sf"/>
</dbReference>
<name>A0ABT8THN3_9GAMM</name>
<sequence length="318" mass="34758">MAKVYIDGKAVALTAGQSVLNALLGAGYRIPYSCQSGVCQSCLMHCERGELPAQATAGLSASQREKKLFLSCSCFPDSDVSVTPYAVKEELLIAEVMAKRHLSPRVLELQLHCPLSYHAGQYINVWRDQTIARTYSIASIPSDPVLSLHIEVRAGGQFSAWADQQLAPGDRVNIQGPMGDCTYQAEPDQSLLLAGTGTGIAPLYGIAREALARAHTGPIHIVYCAREPEGLYWQQALTRLARHHSNVHLQCLVAKGGDSALWREANAYQTVRADYTPLNNYQIYLCGAPSFVAKMRKQCFLAGARPRSVFCDAFEPSR</sequence>
<dbReference type="InterPro" id="IPR001709">
    <property type="entry name" value="Flavoprot_Pyr_Nucl_cyt_Rdtase"/>
</dbReference>
<dbReference type="InterPro" id="IPR050415">
    <property type="entry name" value="MRET"/>
</dbReference>
<dbReference type="InterPro" id="IPR017938">
    <property type="entry name" value="Riboflavin_synthase-like_b-brl"/>
</dbReference>
<comment type="cofactor">
    <cofactor evidence="1">
        <name>[2Fe-2S] cluster</name>
        <dbReference type="ChEBI" id="CHEBI:190135"/>
    </cofactor>
</comment>
<dbReference type="PRINTS" id="PR00371">
    <property type="entry name" value="FPNCR"/>
</dbReference>
<protein>
    <submittedName>
        <fullName evidence="4">2Fe-2S iron-sulfur cluster binding domain-containing protein</fullName>
    </submittedName>
</protein>
<dbReference type="InterPro" id="IPR001433">
    <property type="entry name" value="OxRdtase_FAD/NAD-bd"/>
</dbReference>
<evidence type="ECO:0000313" key="5">
    <source>
        <dbReference type="Proteomes" id="UP001168380"/>
    </source>
</evidence>
<dbReference type="InterPro" id="IPR039261">
    <property type="entry name" value="FNR_nucleotide-bd"/>
</dbReference>